<dbReference type="KEGG" id="fit:Fi14EGH31_09270"/>
<dbReference type="AlphaFoldDB" id="A0A7I8E3S1"/>
<dbReference type="Pfam" id="PF07992">
    <property type="entry name" value="Pyr_redox_2"/>
    <property type="match status" value="1"/>
</dbReference>
<evidence type="ECO:0000256" key="3">
    <source>
        <dbReference type="ARBA" id="ARBA00022643"/>
    </source>
</evidence>
<gene>
    <name evidence="6" type="ORF">Fi14EGH31_09270</name>
</gene>
<dbReference type="GO" id="GO:0016491">
    <property type="term" value="F:oxidoreductase activity"/>
    <property type="evidence" value="ECO:0007669"/>
    <property type="project" value="UniProtKB-KW"/>
</dbReference>
<dbReference type="InterPro" id="IPR051793">
    <property type="entry name" value="NADH:flavin_oxidoreductase"/>
</dbReference>
<dbReference type="EMBL" id="AP024085">
    <property type="protein sequence ID" value="BCL57215.1"/>
    <property type="molecule type" value="Genomic_DNA"/>
</dbReference>
<organism evidence="6 7">
    <name type="scientific">Faecalibacillus intestinalis</name>
    <dbReference type="NCBI Taxonomy" id="1982626"/>
    <lineage>
        <taxon>Bacteria</taxon>
        <taxon>Bacillati</taxon>
        <taxon>Bacillota</taxon>
        <taxon>Erysipelotrichia</taxon>
        <taxon>Erysipelotrichales</taxon>
        <taxon>Coprobacillaceae</taxon>
        <taxon>Faecalibacillus</taxon>
    </lineage>
</organism>
<feature type="domain" description="FAD/NAD(P)-binding" evidence="5">
    <location>
        <begin position="11"/>
        <end position="135"/>
    </location>
</feature>
<evidence type="ECO:0000256" key="2">
    <source>
        <dbReference type="ARBA" id="ARBA00022630"/>
    </source>
</evidence>
<proteinExistence type="predicted"/>
<dbReference type="Gene3D" id="3.50.50.60">
    <property type="entry name" value="FAD/NAD(P)-binding domain"/>
    <property type="match status" value="1"/>
</dbReference>
<dbReference type="InterPro" id="IPR036188">
    <property type="entry name" value="FAD/NAD-bd_sf"/>
</dbReference>
<evidence type="ECO:0000256" key="1">
    <source>
        <dbReference type="ARBA" id="ARBA00001917"/>
    </source>
</evidence>
<evidence type="ECO:0000313" key="7">
    <source>
        <dbReference type="Proteomes" id="UP000593842"/>
    </source>
</evidence>
<sequence length="160" mass="18421">MNHLDLYPDDTTNKEIVIVGGGAVGLDVAEYFANRGASPTIIEMMNQIGRDLDPVTKSQTKEMMEKHHVKQMTQTKLKEVHESYFIVEKENQEIKVPFDYGFVCLGMKAYNPLYLQLKDYYQDKNGDVLEIGDCKRARRIIEGTQEGRNIIHLLKQKELL</sequence>
<dbReference type="SUPFAM" id="SSF51905">
    <property type="entry name" value="FAD/NAD(P)-binding domain"/>
    <property type="match status" value="1"/>
</dbReference>
<keyword evidence="3" id="KW-0288">FMN</keyword>
<accession>A0A7I8E3S1</accession>
<keyword evidence="4" id="KW-0560">Oxidoreductase</keyword>
<protein>
    <recommendedName>
        <fullName evidence="5">FAD/NAD(P)-binding domain-containing protein</fullName>
    </recommendedName>
</protein>
<dbReference type="Proteomes" id="UP000593842">
    <property type="component" value="Chromosome"/>
</dbReference>
<evidence type="ECO:0000259" key="5">
    <source>
        <dbReference type="Pfam" id="PF07992"/>
    </source>
</evidence>
<name>A0A7I8E3S1_9FIRM</name>
<dbReference type="PANTHER" id="PTHR42917:SF2">
    <property type="entry name" value="2,4-DIENOYL-COA REDUCTASE [(2E)-ENOYL-COA-PRODUCING]"/>
    <property type="match status" value="1"/>
</dbReference>
<dbReference type="PANTHER" id="PTHR42917">
    <property type="entry name" value="2,4-DIENOYL-COA REDUCTASE"/>
    <property type="match status" value="1"/>
</dbReference>
<evidence type="ECO:0000256" key="4">
    <source>
        <dbReference type="ARBA" id="ARBA00023002"/>
    </source>
</evidence>
<reference evidence="7" key="1">
    <citation type="submission" date="2020-09" db="EMBL/GenBank/DDBJ databases">
        <title>Complete genome sequencing of Faecalibacillus intestinalis strain 14EGH31.</title>
        <authorList>
            <person name="Sakamoto M."/>
            <person name="Murakami T."/>
            <person name="Mori H."/>
        </authorList>
    </citation>
    <scope>NUCLEOTIDE SEQUENCE [LARGE SCALE GENOMIC DNA]</scope>
    <source>
        <strain evidence="7">14EGH31</strain>
    </source>
</reference>
<comment type="cofactor">
    <cofactor evidence="1">
        <name>FMN</name>
        <dbReference type="ChEBI" id="CHEBI:58210"/>
    </cofactor>
</comment>
<evidence type="ECO:0000313" key="6">
    <source>
        <dbReference type="EMBL" id="BCL57215.1"/>
    </source>
</evidence>
<dbReference type="PRINTS" id="PR00411">
    <property type="entry name" value="PNDRDTASEI"/>
</dbReference>
<dbReference type="InterPro" id="IPR023753">
    <property type="entry name" value="FAD/NAD-binding_dom"/>
</dbReference>
<keyword evidence="2" id="KW-0285">Flavoprotein</keyword>